<dbReference type="Proteomes" id="UP001253637">
    <property type="component" value="Segment"/>
</dbReference>
<dbReference type="EMBL" id="LC625835">
    <property type="protein sequence ID" value="BCU03238.1"/>
    <property type="molecule type" value="Genomic_DNA"/>
</dbReference>
<feature type="transmembrane region" description="Helical" evidence="2">
    <location>
        <begin position="17"/>
        <end position="37"/>
    </location>
</feature>
<evidence type="ECO:0000256" key="2">
    <source>
        <dbReference type="SAM" id="Phobius"/>
    </source>
</evidence>
<name>A0A811BN32_9VIRU</name>
<feature type="compositionally biased region" description="Basic and acidic residues" evidence="1">
    <location>
        <begin position="48"/>
        <end position="61"/>
    </location>
</feature>
<feature type="region of interest" description="Disordered" evidence="1">
    <location>
        <begin position="40"/>
        <end position="77"/>
    </location>
</feature>
<sequence>MGRSASERSGDLRVPTFFFSLAPSAAVGTPSCHWWTLKKDARPKKKRDHEARCTARTKESAGPHTKHQNKTPPHPWA</sequence>
<evidence type="ECO:0000313" key="3">
    <source>
        <dbReference type="EMBL" id="BCU03238.1"/>
    </source>
</evidence>
<reference evidence="3" key="1">
    <citation type="submission" date="2021-04" db="EMBL/GenBank/DDBJ databases">
        <title>Draft Genome Sequence of Pandoravirus japonicus, Isolated from the Sabaishi River of Niigata, Japan.</title>
        <authorList>
            <person name="Hosokawa N."/>
            <person name="Takahashi H."/>
            <person name="Aoki K."/>
            <person name="Takemura M."/>
        </authorList>
    </citation>
    <scope>NUCLEOTIDE SEQUENCE</scope>
</reference>
<evidence type="ECO:0000313" key="4">
    <source>
        <dbReference type="Proteomes" id="UP001253637"/>
    </source>
</evidence>
<organism evidence="3 4">
    <name type="scientific">Pandoravirus japonicus</name>
    <dbReference type="NCBI Taxonomy" id="2823154"/>
    <lineage>
        <taxon>Viruses</taxon>
        <taxon>Pandoravirus</taxon>
    </lineage>
</organism>
<accession>A0A811BN32</accession>
<evidence type="ECO:0000256" key="1">
    <source>
        <dbReference type="SAM" id="MobiDB-lite"/>
    </source>
</evidence>
<keyword evidence="2" id="KW-1133">Transmembrane helix</keyword>
<proteinExistence type="predicted"/>
<keyword evidence="2" id="KW-0812">Transmembrane</keyword>
<keyword evidence="2" id="KW-0472">Membrane</keyword>
<protein>
    <submittedName>
        <fullName evidence="3">Uncharacterized protein</fullName>
    </submittedName>
</protein>